<keyword evidence="6" id="KW-0539">Nucleus</keyword>
<dbReference type="WBParaSite" id="SMUV_0000639301-mRNA-1">
    <property type="protein sequence ID" value="SMUV_0000639301-mRNA-1"/>
    <property type="gene ID" value="SMUV_0000639301"/>
</dbReference>
<dbReference type="GO" id="GO:0006351">
    <property type="term" value="P:DNA-templated transcription"/>
    <property type="evidence" value="ECO:0007669"/>
    <property type="project" value="InterPro"/>
</dbReference>
<sequence>MQLTNPTWIHHSGGAIYSIDFHPYGTKLATCGQGSEGGSGLVVIWNVKPITNEKKAQDSCCPRMLSRMLHQACVNCVRWSPDGSLLACGGDDHALTIWEFGGKINSAGTIGSKDGINVEKYREKHRLYGHTMDILHLEWSKDGRFLASCGMDNTTIIWDATNFPYRITVLDKNRDGHDASVKGLSWDPIGKFLVTQAADKSLRIWRTDNWRCVKVIKEPFVESNCFLKPYLYGNNAIITSFKGLRLQVSCFAVGSRDKTLSVWLIPRVDRPLIVLHKLFKHSILDFSWLILYDFHLIICSMDGSVKSVVFNENEVGHLLSAMEMVNGSFFVFLLVISLQFHISVM</sequence>
<dbReference type="GO" id="GO:0031491">
    <property type="term" value="F:nucleosome binding"/>
    <property type="evidence" value="ECO:0007669"/>
    <property type="project" value="TreeGrafter"/>
</dbReference>
<dbReference type="GO" id="GO:0000417">
    <property type="term" value="C:HIR complex"/>
    <property type="evidence" value="ECO:0007669"/>
    <property type="project" value="TreeGrafter"/>
</dbReference>
<feature type="repeat" description="WD" evidence="7">
    <location>
        <begin position="174"/>
        <end position="215"/>
    </location>
</feature>
<protein>
    <submittedName>
        <fullName evidence="10">WD_REPEATS_REGION domain-containing protein</fullName>
    </submittedName>
</protein>
<evidence type="ECO:0000256" key="6">
    <source>
        <dbReference type="ARBA" id="ARBA00023242"/>
    </source>
</evidence>
<evidence type="ECO:0000256" key="1">
    <source>
        <dbReference type="ARBA" id="ARBA00004123"/>
    </source>
</evidence>
<comment type="similarity">
    <text evidence="2">Belongs to the WD repeat HIR1 family.</text>
</comment>
<evidence type="ECO:0000256" key="2">
    <source>
        <dbReference type="ARBA" id="ARBA00007306"/>
    </source>
</evidence>
<dbReference type="PANTHER" id="PTHR13831:SF0">
    <property type="entry name" value="PROTEIN HIRA"/>
    <property type="match status" value="1"/>
</dbReference>
<keyword evidence="4" id="KW-0677">Repeat</keyword>
<dbReference type="PANTHER" id="PTHR13831">
    <property type="entry name" value="MEMBER OF THE HIR1 FAMILY OF WD-REPEAT PROTEINS"/>
    <property type="match status" value="1"/>
</dbReference>
<feature type="domain" description="CAF1B/HIR1 beta-propeller" evidence="8">
    <location>
        <begin position="1"/>
        <end position="217"/>
    </location>
</feature>
<dbReference type="STRING" id="451379.A0A0N5AP30"/>
<evidence type="ECO:0000256" key="4">
    <source>
        <dbReference type="ARBA" id="ARBA00022737"/>
    </source>
</evidence>
<dbReference type="Pfam" id="PF24105">
    <property type="entry name" value="Beta-prop_CAF1B_HIR1"/>
    <property type="match status" value="1"/>
</dbReference>
<organism evidence="9 10">
    <name type="scientific">Syphacia muris</name>
    <dbReference type="NCBI Taxonomy" id="451379"/>
    <lineage>
        <taxon>Eukaryota</taxon>
        <taxon>Metazoa</taxon>
        <taxon>Ecdysozoa</taxon>
        <taxon>Nematoda</taxon>
        <taxon>Chromadorea</taxon>
        <taxon>Rhabditida</taxon>
        <taxon>Spirurina</taxon>
        <taxon>Oxyuridomorpha</taxon>
        <taxon>Oxyuroidea</taxon>
        <taxon>Oxyuridae</taxon>
        <taxon>Syphacia</taxon>
    </lineage>
</organism>
<dbReference type="InterPro" id="IPR015943">
    <property type="entry name" value="WD40/YVTN_repeat-like_dom_sf"/>
</dbReference>
<evidence type="ECO:0000256" key="5">
    <source>
        <dbReference type="ARBA" id="ARBA00022853"/>
    </source>
</evidence>
<feature type="repeat" description="WD" evidence="7">
    <location>
        <begin position="67"/>
        <end position="99"/>
    </location>
</feature>
<keyword evidence="3 7" id="KW-0853">WD repeat</keyword>
<dbReference type="GO" id="GO:0005634">
    <property type="term" value="C:nucleus"/>
    <property type="evidence" value="ECO:0007669"/>
    <property type="project" value="UniProtKB-SubCell"/>
</dbReference>
<dbReference type="PROSITE" id="PS50294">
    <property type="entry name" value="WD_REPEATS_REGION"/>
    <property type="match status" value="3"/>
</dbReference>
<feature type="repeat" description="WD" evidence="7">
    <location>
        <begin position="127"/>
        <end position="159"/>
    </location>
</feature>
<dbReference type="SUPFAM" id="SSF50978">
    <property type="entry name" value="WD40 repeat-like"/>
    <property type="match status" value="1"/>
</dbReference>
<name>A0A0N5AP30_9BILA</name>
<evidence type="ECO:0000313" key="9">
    <source>
        <dbReference type="Proteomes" id="UP000046393"/>
    </source>
</evidence>
<dbReference type="SMART" id="SM00320">
    <property type="entry name" value="WD40"/>
    <property type="match status" value="5"/>
</dbReference>
<dbReference type="Gene3D" id="2.130.10.10">
    <property type="entry name" value="YVTN repeat-like/Quinoprotein amine dehydrogenase"/>
    <property type="match status" value="1"/>
</dbReference>
<dbReference type="InterPro" id="IPR001680">
    <property type="entry name" value="WD40_rpt"/>
</dbReference>
<reference evidence="10" key="1">
    <citation type="submission" date="2017-02" db="UniProtKB">
        <authorList>
            <consortium name="WormBaseParasite"/>
        </authorList>
    </citation>
    <scope>IDENTIFICATION</scope>
</reference>
<evidence type="ECO:0000313" key="10">
    <source>
        <dbReference type="WBParaSite" id="SMUV_0000639301-mRNA-1"/>
    </source>
</evidence>
<keyword evidence="9" id="KW-1185">Reference proteome</keyword>
<dbReference type="InterPro" id="IPR031120">
    <property type="entry name" value="HIR1-like"/>
</dbReference>
<evidence type="ECO:0000256" key="7">
    <source>
        <dbReference type="PROSITE-ProRule" id="PRU00221"/>
    </source>
</evidence>
<proteinExistence type="inferred from homology"/>
<evidence type="ECO:0000256" key="3">
    <source>
        <dbReference type="ARBA" id="ARBA00022574"/>
    </source>
</evidence>
<evidence type="ECO:0000259" key="8">
    <source>
        <dbReference type="Pfam" id="PF24105"/>
    </source>
</evidence>
<dbReference type="InterPro" id="IPR055410">
    <property type="entry name" value="Beta-prop_CAF1B_HIR1"/>
</dbReference>
<dbReference type="GO" id="GO:0006338">
    <property type="term" value="P:chromatin remodeling"/>
    <property type="evidence" value="ECO:0007669"/>
    <property type="project" value="TreeGrafter"/>
</dbReference>
<comment type="subcellular location">
    <subcellularLocation>
        <location evidence="1">Nucleus</location>
    </subcellularLocation>
</comment>
<keyword evidence="5" id="KW-0156">Chromatin regulator</keyword>
<dbReference type="GO" id="GO:0000785">
    <property type="term" value="C:chromatin"/>
    <property type="evidence" value="ECO:0007669"/>
    <property type="project" value="TreeGrafter"/>
</dbReference>
<dbReference type="Proteomes" id="UP000046393">
    <property type="component" value="Unplaced"/>
</dbReference>
<accession>A0A0N5AP30</accession>
<dbReference type="PROSITE" id="PS50082">
    <property type="entry name" value="WD_REPEATS_2"/>
    <property type="match status" value="3"/>
</dbReference>
<dbReference type="InterPro" id="IPR036322">
    <property type="entry name" value="WD40_repeat_dom_sf"/>
</dbReference>
<dbReference type="AlphaFoldDB" id="A0A0N5AP30"/>